<proteinExistence type="predicted"/>
<protein>
    <submittedName>
        <fullName evidence="3">Uncharacterized protein</fullName>
    </submittedName>
</protein>
<evidence type="ECO:0000313" key="3">
    <source>
        <dbReference type="EMBL" id="SEQ54457.1"/>
    </source>
</evidence>
<organism evidence="3 4">
    <name type="scientific">Granulicatella balaenopterae</name>
    <dbReference type="NCBI Taxonomy" id="137733"/>
    <lineage>
        <taxon>Bacteria</taxon>
        <taxon>Bacillati</taxon>
        <taxon>Bacillota</taxon>
        <taxon>Bacilli</taxon>
        <taxon>Lactobacillales</taxon>
        <taxon>Carnobacteriaceae</taxon>
        <taxon>Granulicatella</taxon>
    </lineage>
</organism>
<keyword evidence="1" id="KW-0472">Membrane</keyword>
<sequence>MKNMKKLAMLILAGMTIGATTVQAEEVTQENEITTGEKAPPLNMDIRFFGKHIEGKTPDKFIQRPFIKGKEIKIHIEQVSEANSMTEGEEAYLAPNEKEKGVFEKLVGFGDGWTNNTTNTKTIIINNNSKWETVTNKADHTAAQSGTYIADDDLLWRSSVSPLEVAEKEAKAGIYVFKVSQELPSFDYHTDGKELTAYKHAENGFDHFNWGSTKYYHVYVKNNGEVTYTVTTDIKDKYKIYKIPSDDVRFVNTYFSKSEPMDITVTGKNDNFAEYTLKMNLTNAILKQNSEKGMKDQAVRNSITGSIQREGEEPRTIEFELDKDCYVNGLISGDKVIFEGLPAGTQVKVTEDRVMNAIEKIQWTVFENGENIAASIRPEDKITMQQVVLAENKEINEKINSMTIHNIFGEIKINGILTGRNPMILVMTIIAGAVFFYIFMQRREEKREAE</sequence>
<feature type="transmembrane region" description="Helical" evidence="1">
    <location>
        <begin position="422"/>
        <end position="440"/>
    </location>
</feature>
<feature type="chain" id="PRO_5011537251" evidence="2">
    <location>
        <begin position="25"/>
        <end position="450"/>
    </location>
</feature>
<keyword evidence="4" id="KW-1185">Reference proteome</keyword>
<reference evidence="3 4" key="1">
    <citation type="submission" date="2016-10" db="EMBL/GenBank/DDBJ databases">
        <authorList>
            <person name="de Groot N.N."/>
        </authorList>
    </citation>
    <scope>NUCLEOTIDE SEQUENCE [LARGE SCALE GENOMIC DNA]</scope>
    <source>
        <strain evidence="3 4">DSM 15827</strain>
    </source>
</reference>
<accession>A0A1H9GWN6</accession>
<dbReference type="RefSeq" id="WP_089745486.1">
    <property type="nucleotide sequence ID" value="NZ_FOGF01000001.1"/>
</dbReference>
<keyword evidence="2" id="KW-0732">Signal</keyword>
<gene>
    <name evidence="3" type="ORF">SAMN05421767_10171</name>
</gene>
<dbReference type="Proteomes" id="UP000198556">
    <property type="component" value="Unassembled WGS sequence"/>
</dbReference>
<evidence type="ECO:0000313" key="4">
    <source>
        <dbReference type="Proteomes" id="UP000198556"/>
    </source>
</evidence>
<name>A0A1H9GWN6_9LACT</name>
<dbReference type="EMBL" id="FOGF01000001">
    <property type="protein sequence ID" value="SEQ54457.1"/>
    <property type="molecule type" value="Genomic_DNA"/>
</dbReference>
<feature type="signal peptide" evidence="2">
    <location>
        <begin position="1"/>
        <end position="24"/>
    </location>
</feature>
<keyword evidence="1" id="KW-0812">Transmembrane</keyword>
<dbReference type="OrthoDB" id="3264136at2"/>
<evidence type="ECO:0000256" key="1">
    <source>
        <dbReference type="SAM" id="Phobius"/>
    </source>
</evidence>
<dbReference type="AlphaFoldDB" id="A0A1H9GWN6"/>
<keyword evidence="1" id="KW-1133">Transmembrane helix</keyword>
<dbReference type="STRING" id="137733.SAMN05421767_10171"/>
<evidence type="ECO:0000256" key="2">
    <source>
        <dbReference type="SAM" id="SignalP"/>
    </source>
</evidence>